<organism evidence="2 3">
    <name type="scientific">Roseivivax isoporae LMG 25204</name>
    <dbReference type="NCBI Taxonomy" id="1449351"/>
    <lineage>
        <taxon>Bacteria</taxon>
        <taxon>Pseudomonadati</taxon>
        <taxon>Pseudomonadota</taxon>
        <taxon>Alphaproteobacteria</taxon>
        <taxon>Rhodobacterales</taxon>
        <taxon>Roseobacteraceae</taxon>
        <taxon>Roseivivax</taxon>
    </lineage>
</organism>
<name>X7F8P6_9RHOB</name>
<comment type="caution">
    <text evidence="2">The sequence shown here is derived from an EMBL/GenBank/DDBJ whole genome shotgun (WGS) entry which is preliminary data.</text>
</comment>
<dbReference type="Proteomes" id="UP000023430">
    <property type="component" value="Unassembled WGS sequence"/>
</dbReference>
<gene>
    <name evidence="2" type="ORF">RISW2_07090</name>
</gene>
<keyword evidence="3" id="KW-1185">Reference proteome</keyword>
<feature type="compositionally biased region" description="Basic residues" evidence="1">
    <location>
        <begin position="23"/>
        <end position="36"/>
    </location>
</feature>
<evidence type="ECO:0000313" key="2">
    <source>
        <dbReference type="EMBL" id="ETX28461.1"/>
    </source>
</evidence>
<accession>X7F8P6</accession>
<dbReference type="RefSeq" id="WP_156943852.1">
    <property type="nucleotide sequence ID" value="NZ_JAME01000019.1"/>
</dbReference>
<feature type="region of interest" description="Disordered" evidence="1">
    <location>
        <begin position="14"/>
        <end position="37"/>
    </location>
</feature>
<sequence length="53" mass="5730">MSIKGIVTKVAKGYARSKSGHGAARRPVNRPVRRTGGKGQLVRGLLNFARKKV</sequence>
<reference evidence="2 3" key="1">
    <citation type="submission" date="2014-01" db="EMBL/GenBank/DDBJ databases">
        <title>Roseivivax isoporae LMG 25204 Genome Sequencing.</title>
        <authorList>
            <person name="Lai Q."/>
            <person name="Li G."/>
            <person name="Shao Z."/>
        </authorList>
    </citation>
    <scope>NUCLEOTIDE SEQUENCE [LARGE SCALE GENOMIC DNA]</scope>
    <source>
        <strain evidence="2 3">LMG 25204</strain>
    </source>
</reference>
<dbReference type="AlphaFoldDB" id="X7F8P6"/>
<protein>
    <submittedName>
        <fullName evidence="2">Uncharacterized protein</fullName>
    </submittedName>
</protein>
<evidence type="ECO:0000313" key="3">
    <source>
        <dbReference type="Proteomes" id="UP000023430"/>
    </source>
</evidence>
<evidence type="ECO:0000256" key="1">
    <source>
        <dbReference type="SAM" id="MobiDB-lite"/>
    </source>
</evidence>
<proteinExistence type="predicted"/>
<dbReference type="EMBL" id="JAME01000019">
    <property type="protein sequence ID" value="ETX28461.1"/>
    <property type="molecule type" value="Genomic_DNA"/>
</dbReference>